<dbReference type="PROSITE" id="PS51000">
    <property type="entry name" value="HTH_DEOR_2"/>
    <property type="match status" value="1"/>
</dbReference>
<reference evidence="4 5" key="1">
    <citation type="submission" date="2018-12" db="EMBL/GenBank/DDBJ databases">
        <title>A novel vanA-carrying plasmid in a clinical isolate of Enterococcus avium.</title>
        <authorList>
            <person name="Bernasconi O.J."/>
            <person name="Luzzaro F."/>
            <person name="Endimiani A."/>
        </authorList>
    </citation>
    <scope>NUCLEOTIDE SEQUENCE [LARGE SCALE GENOMIC DNA]</scope>
    <source>
        <strain evidence="4 5">LC0559/18</strain>
    </source>
</reference>
<dbReference type="SUPFAM" id="SSF46785">
    <property type="entry name" value="Winged helix' DNA-binding domain"/>
    <property type="match status" value="1"/>
</dbReference>
<dbReference type="InterPro" id="IPR036388">
    <property type="entry name" value="WH-like_DNA-bd_sf"/>
</dbReference>
<keyword evidence="2" id="KW-0804">Transcription</keyword>
<dbReference type="Pfam" id="PF00455">
    <property type="entry name" value="DeoRC"/>
    <property type="match status" value="1"/>
</dbReference>
<evidence type="ECO:0000256" key="1">
    <source>
        <dbReference type="ARBA" id="ARBA00023015"/>
    </source>
</evidence>
<dbReference type="PANTHER" id="PTHR30363:SF44">
    <property type="entry name" value="AGA OPERON TRANSCRIPTIONAL REPRESSOR-RELATED"/>
    <property type="match status" value="1"/>
</dbReference>
<evidence type="ECO:0000256" key="2">
    <source>
        <dbReference type="ARBA" id="ARBA00023163"/>
    </source>
</evidence>
<feature type="domain" description="HTH deoR-type" evidence="3">
    <location>
        <begin position="3"/>
        <end position="58"/>
    </location>
</feature>
<sequence length="255" mass="28165">MYTNQRREKILALLQERGSVSVNDLTELLSVSKATIRSDLNYLSDNNMLIRTHGGATRSKEDETLKIDKNYDIRKQKNIEKKAEIAKKAFPLIENGECIVLDASSTCYELAKLISQSDLRITVLTNGLRTASLLKENLNLTVVLIGGVVKGSSNAVEGVLGIEILKKVNIDTLFTSAYAISATEGLSDFNLYEVELKKRMVELASQTIALIDSTKFEKKSIATFATLPQLTALITDDGILSEVKEHYSSVVTFLD</sequence>
<dbReference type="EMBL" id="RYZS01000002">
    <property type="protein sequence ID" value="RVU92728.1"/>
    <property type="molecule type" value="Genomic_DNA"/>
</dbReference>
<evidence type="ECO:0000313" key="4">
    <source>
        <dbReference type="EMBL" id="RVU92728.1"/>
    </source>
</evidence>
<dbReference type="GO" id="GO:0003700">
    <property type="term" value="F:DNA-binding transcription factor activity"/>
    <property type="evidence" value="ECO:0007669"/>
    <property type="project" value="InterPro"/>
</dbReference>
<dbReference type="PRINTS" id="PR00037">
    <property type="entry name" value="HTHLACR"/>
</dbReference>
<dbReference type="RefSeq" id="WP_102873312.1">
    <property type="nucleotide sequence ID" value="NZ_CAAKNX010000050.1"/>
</dbReference>
<dbReference type="SMART" id="SM01134">
    <property type="entry name" value="DeoRC"/>
    <property type="match status" value="1"/>
</dbReference>
<dbReference type="InterPro" id="IPR050313">
    <property type="entry name" value="Carb_Metab_HTH_regulators"/>
</dbReference>
<dbReference type="PANTHER" id="PTHR30363">
    <property type="entry name" value="HTH-TYPE TRANSCRIPTIONAL REGULATOR SRLR-RELATED"/>
    <property type="match status" value="1"/>
</dbReference>
<evidence type="ECO:0000313" key="5">
    <source>
        <dbReference type="Proteomes" id="UP000288388"/>
    </source>
</evidence>
<dbReference type="InterPro" id="IPR036390">
    <property type="entry name" value="WH_DNA-bd_sf"/>
</dbReference>
<dbReference type="AlphaFoldDB" id="A0A2N8PUD3"/>
<evidence type="ECO:0000259" key="3">
    <source>
        <dbReference type="PROSITE" id="PS51000"/>
    </source>
</evidence>
<protein>
    <submittedName>
        <fullName evidence="4">DeoR/GlpR transcriptional regulator</fullName>
    </submittedName>
</protein>
<dbReference type="InterPro" id="IPR001034">
    <property type="entry name" value="DeoR_HTH"/>
</dbReference>
<dbReference type="InterPro" id="IPR037171">
    <property type="entry name" value="NagB/RpiA_transferase-like"/>
</dbReference>
<dbReference type="InterPro" id="IPR014036">
    <property type="entry name" value="DeoR-like_C"/>
</dbReference>
<dbReference type="Gene3D" id="1.10.10.10">
    <property type="entry name" value="Winged helix-like DNA-binding domain superfamily/Winged helix DNA-binding domain"/>
    <property type="match status" value="1"/>
</dbReference>
<accession>A0A2N8PUD3</accession>
<organism evidence="4 5">
    <name type="scientific">Enterococcus avium</name>
    <name type="common">Streptococcus avium</name>
    <dbReference type="NCBI Taxonomy" id="33945"/>
    <lineage>
        <taxon>Bacteria</taxon>
        <taxon>Bacillati</taxon>
        <taxon>Bacillota</taxon>
        <taxon>Bacilli</taxon>
        <taxon>Lactobacillales</taxon>
        <taxon>Enterococcaceae</taxon>
        <taxon>Enterococcus</taxon>
    </lineage>
</organism>
<dbReference type="Pfam" id="PF08220">
    <property type="entry name" value="HTH_DeoR"/>
    <property type="match status" value="1"/>
</dbReference>
<keyword evidence="1" id="KW-0805">Transcription regulation</keyword>
<gene>
    <name evidence="4" type="ORF">EK398_19775</name>
</gene>
<dbReference type="Gene3D" id="3.40.50.1360">
    <property type="match status" value="1"/>
</dbReference>
<name>A0A2N8PUD3_ENTAV</name>
<proteinExistence type="predicted"/>
<dbReference type="SUPFAM" id="SSF100950">
    <property type="entry name" value="NagB/RpiA/CoA transferase-like"/>
    <property type="match status" value="1"/>
</dbReference>
<dbReference type="SMART" id="SM00420">
    <property type="entry name" value="HTH_DEOR"/>
    <property type="match status" value="1"/>
</dbReference>
<comment type="caution">
    <text evidence="4">The sequence shown here is derived from an EMBL/GenBank/DDBJ whole genome shotgun (WGS) entry which is preliminary data.</text>
</comment>
<dbReference type="Proteomes" id="UP000288388">
    <property type="component" value="Unassembled WGS sequence"/>
</dbReference>